<organism evidence="2 3">
    <name type="scientific">Gordonia terrae C-6</name>
    <dbReference type="NCBI Taxonomy" id="1316928"/>
    <lineage>
        <taxon>Bacteria</taxon>
        <taxon>Bacillati</taxon>
        <taxon>Actinomycetota</taxon>
        <taxon>Actinomycetes</taxon>
        <taxon>Mycobacteriales</taxon>
        <taxon>Gordoniaceae</taxon>
        <taxon>Gordonia</taxon>
    </lineage>
</organism>
<feature type="transmembrane region" description="Helical" evidence="1">
    <location>
        <begin position="153"/>
        <end position="183"/>
    </location>
</feature>
<evidence type="ECO:0008006" key="4">
    <source>
        <dbReference type="Google" id="ProtNLM"/>
    </source>
</evidence>
<evidence type="ECO:0000313" key="3">
    <source>
        <dbReference type="Proteomes" id="UP000013569"/>
    </source>
</evidence>
<feature type="transmembrane region" description="Helical" evidence="1">
    <location>
        <begin position="204"/>
        <end position="225"/>
    </location>
</feature>
<keyword evidence="1" id="KW-0812">Transmembrane</keyword>
<protein>
    <recommendedName>
        <fullName evidence="4">Sap-like sulfolipid-1-addressing protein</fullName>
    </recommendedName>
</protein>
<dbReference type="Pfam" id="PF11139">
    <property type="entry name" value="SfLAP"/>
    <property type="match status" value="1"/>
</dbReference>
<evidence type="ECO:0000256" key="1">
    <source>
        <dbReference type="SAM" id="Phobius"/>
    </source>
</evidence>
<feature type="transmembrane region" description="Helical" evidence="1">
    <location>
        <begin position="12"/>
        <end position="41"/>
    </location>
</feature>
<comment type="caution">
    <text evidence="2">The sequence shown here is derived from an EMBL/GenBank/DDBJ whole genome shotgun (WGS) entry which is preliminary data.</text>
</comment>
<feature type="transmembrane region" description="Helical" evidence="1">
    <location>
        <begin position="114"/>
        <end position="133"/>
    </location>
</feature>
<feature type="transmembrane region" description="Helical" evidence="1">
    <location>
        <begin position="83"/>
        <end position="102"/>
    </location>
</feature>
<feature type="transmembrane region" description="Helical" evidence="1">
    <location>
        <begin position="48"/>
        <end position="71"/>
    </location>
</feature>
<dbReference type="InterPro" id="IPR021315">
    <property type="entry name" value="Gap/Sap"/>
</dbReference>
<name>R7Y8M9_9ACTN</name>
<keyword evidence="1" id="KW-0472">Membrane</keyword>
<sequence length="228" mass="23737">MRYHRTMLSGELLSTVAGLAFLDSFNPATIAGVALILLALLHRPVTTAVAYVVGAYGIVLAVGVSLFIGAGELGEAVQSGATWVRRAALLLAAMILVISAIQRLKTRSRSAITLPGWIGPWTAAPLGVVATGADLPNAFPYLIAIERLTAADVAIPLGVVVLAGYALVYCIPCLVLLLVGTIWRHRINGRLQKVYDRLGAARTVPRSVPIAATLLALAIGAGTIATAL</sequence>
<gene>
    <name evidence="2" type="ORF">GTC6_13380</name>
</gene>
<dbReference type="EMBL" id="AQPW01000014">
    <property type="protein sequence ID" value="EON32355.1"/>
    <property type="molecule type" value="Genomic_DNA"/>
</dbReference>
<evidence type="ECO:0000313" key="2">
    <source>
        <dbReference type="EMBL" id="EON32355.1"/>
    </source>
</evidence>
<dbReference type="AlphaFoldDB" id="R7Y8M9"/>
<keyword evidence="1" id="KW-1133">Transmembrane helix</keyword>
<dbReference type="PATRIC" id="fig|1316928.3.peg.2693"/>
<reference evidence="2 3" key="1">
    <citation type="journal article" date="2013" name="Genome Announc.">
        <title>Draft Genome Sequence of a Benzothiophene-Desulfurizing Bacterium, Gordona terrae Strain C-6.</title>
        <authorList>
            <person name="Wang W."/>
            <person name="Ma T."/>
            <person name="Ren Y."/>
            <person name="Li G."/>
        </authorList>
    </citation>
    <scope>NUCLEOTIDE SEQUENCE [LARGE SCALE GENOMIC DNA]</scope>
    <source>
        <strain evidence="2 3">C-6</strain>
    </source>
</reference>
<accession>R7Y8M9</accession>
<dbReference type="Proteomes" id="UP000013569">
    <property type="component" value="Unassembled WGS sequence"/>
</dbReference>
<proteinExistence type="predicted"/>